<dbReference type="InParanoid" id="A0A6I9QQP4"/>
<feature type="region of interest" description="Disordered" evidence="6">
    <location>
        <begin position="95"/>
        <end position="135"/>
    </location>
</feature>
<feature type="region of interest" description="Disordered" evidence="6">
    <location>
        <begin position="297"/>
        <end position="350"/>
    </location>
</feature>
<dbReference type="PANTHER" id="PTHR31072:SF105">
    <property type="entry name" value="TCP DOMAIN-CONTAINING PROTEIN"/>
    <property type="match status" value="1"/>
</dbReference>
<reference evidence="9" key="1">
    <citation type="submission" date="2025-08" db="UniProtKB">
        <authorList>
            <consortium name="RefSeq"/>
        </authorList>
    </citation>
    <scope>IDENTIFICATION</scope>
</reference>
<evidence type="ECO:0000256" key="2">
    <source>
        <dbReference type="ARBA" id="ARBA00023015"/>
    </source>
</evidence>
<feature type="compositionally biased region" description="Low complexity" evidence="6">
    <location>
        <begin position="23"/>
        <end position="39"/>
    </location>
</feature>
<feature type="compositionally biased region" description="Basic and acidic residues" evidence="6">
    <location>
        <begin position="499"/>
        <end position="509"/>
    </location>
</feature>
<evidence type="ECO:0000256" key="1">
    <source>
        <dbReference type="ARBA" id="ARBA00004123"/>
    </source>
</evidence>
<evidence type="ECO:0000313" key="9">
    <source>
        <dbReference type="RefSeq" id="XP_010912501.1"/>
    </source>
</evidence>
<dbReference type="OrthoDB" id="1923470at2759"/>
<keyword evidence="5" id="KW-0539">Nucleus</keyword>
<dbReference type="GeneID" id="105038398"/>
<dbReference type="GO" id="GO:0005634">
    <property type="term" value="C:nucleus"/>
    <property type="evidence" value="ECO:0007669"/>
    <property type="project" value="UniProtKB-SubCell"/>
</dbReference>
<sequence length="509" mass="51599">MERSDHRHGGGGGGGSGGGGGVTSNSNSSSGCTNGSRSTSDQKQFRHHQGNSSGASSFDLVPLDGRGGGGPASFMGSVIHHTGSGRVDASLAISSSAAKPDPTPPGPSSSAADASKKAAVVAKRSSKDRHTKVEGRGRRIRMPALCAARVFQLTRELGHKSDGETIEWLLQQAEPAIIAATGTGTIPANFSTLNISLRSSGSSLSAPPSKSAPHSFHALALAHAHHRADYEEGAGISHSTMLGFHQLPHHHPAHQHHLLPTDQIGGLHSAGGSGGGGGGDSSADTYLRKRFREDLFKEEQQQQHPPPPSQQEGGGGPSSPSSASKDVRTGGLQLQQRAPHEPAASAAGGMARPPGVLPAAAMWAVAPNSGAGGAFWMLPVSAGSTAGPSEPSLWTFPTAAGQGQYRTGIPTGGGGGGGTIQPTLPFMSRINIPGGLEFQGGRAAGALPMGGAAAQHLGLGISEANLGMLAALNAYNRAGLSMNSGRHDHHHQSQQHGADGGDDHQTNSH</sequence>
<keyword evidence="8" id="KW-1185">Reference proteome</keyword>
<name>A0A6I9QQP4_ELAGV</name>
<dbReference type="PANTHER" id="PTHR31072">
    <property type="entry name" value="TRANSCRIPTION FACTOR TCP4-RELATED"/>
    <property type="match status" value="1"/>
</dbReference>
<feature type="compositionally biased region" description="Gly residues" evidence="6">
    <location>
        <begin position="10"/>
        <end position="22"/>
    </location>
</feature>
<feature type="compositionally biased region" description="Low complexity" evidence="6">
    <location>
        <begin position="108"/>
        <end position="123"/>
    </location>
</feature>
<dbReference type="InterPro" id="IPR005333">
    <property type="entry name" value="Transcription_factor_TCP"/>
</dbReference>
<dbReference type="GO" id="GO:0003700">
    <property type="term" value="F:DNA-binding transcription factor activity"/>
    <property type="evidence" value="ECO:0007669"/>
    <property type="project" value="InterPro"/>
</dbReference>
<dbReference type="GO" id="GO:0043565">
    <property type="term" value="F:sequence-specific DNA binding"/>
    <property type="evidence" value="ECO:0007669"/>
    <property type="project" value="TreeGrafter"/>
</dbReference>
<keyword evidence="3" id="KW-0238">DNA-binding</keyword>
<evidence type="ECO:0000259" key="7">
    <source>
        <dbReference type="PROSITE" id="PS51369"/>
    </source>
</evidence>
<proteinExistence type="predicted"/>
<feature type="region of interest" description="Disordered" evidence="6">
    <location>
        <begin position="1"/>
        <end position="64"/>
    </location>
</feature>
<organism evidence="8 9">
    <name type="scientific">Elaeis guineensis var. tenera</name>
    <name type="common">Oil palm</name>
    <dbReference type="NCBI Taxonomy" id="51953"/>
    <lineage>
        <taxon>Eukaryota</taxon>
        <taxon>Viridiplantae</taxon>
        <taxon>Streptophyta</taxon>
        <taxon>Embryophyta</taxon>
        <taxon>Tracheophyta</taxon>
        <taxon>Spermatophyta</taxon>
        <taxon>Magnoliopsida</taxon>
        <taxon>Liliopsida</taxon>
        <taxon>Arecaceae</taxon>
        <taxon>Arecoideae</taxon>
        <taxon>Cocoseae</taxon>
        <taxon>Elaeidinae</taxon>
        <taxon>Elaeis</taxon>
    </lineage>
</organism>
<dbReference type="Proteomes" id="UP000504607">
    <property type="component" value="Chromosome 2"/>
</dbReference>
<evidence type="ECO:0000256" key="5">
    <source>
        <dbReference type="ARBA" id="ARBA00023242"/>
    </source>
</evidence>
<dbReference type="PROSITE" id="PS51257">
    <property type="entry name" value="PROKAR_LIPOPROTEIN"/>
    <property type="match status" value="1"/>
</dbReference>
<keyword evidence="4" id="KW-0804">Transcription</keyword>
<feature type="region of interest" description="Disordered" evidence="6">
    <location>
        <begin position="246"/>
        <end position="284"/>
    </location>
</feature>
<evidence type="ECO:0000313" key="8">
    <source>
        <dbReference type="Proteomes" id="UP000504607"/>
    </source>
</evidence>
<feature type="compositionally biased region" description="Gly residues" evidence="6">
    <location>
        <begin position="268"/>
        <end position="280"/>
    </location>
</feature>
<evidence type="ECO:0000256" key="4">
    <source>
        <dbReference type="ARBA" id="ARBA00023163"/>
    </source>
</evidence>
<feature type="compositionally biased region" description="Basic residues" evidence="6">
    <location>
        <begin position="247"/>
        <end position="257"/>
    </location>
</feature>
<gene>
    <name evidence="9" type="primary">LOC105038398</name>
</gene>
<accession>A0A6I9QQP4</accession>
<comment type="subcellular location">
    <subcellularLocation>
        <location evidence="1">Nucleus</location>
    </subcellularLocation>
</comment>
<dbReference type="InterPro" id="IPR017887">
    <property type="entry name" value="TF_TCP_subgr"/>
</dbReference>
<feature type="region of interest" description="Disordered" evidence="6">
    <location>
        <begin position="482"/>
        <end position="509"/>
    </location>
</feature>
<dbReference type="RefSeq" id="XP_010912501.1">
    <property type="nucleotide sequence ID" value="XM_010914199.3"/>
</dbReference>
<dbReference type="KEGG" id="egu:105038398"/>
<feature type="domain" description="TCP" evidence="7">
    <location>
        <begin position="126"/>
        <end position="180"/>
    </location>
</feature>
<keyword evidence="2" id="KW-0805">Transcription regulation</keyword>
<dbReference type="AlphaFoldDB" id="A0A6I9QQP4"/>
<dbReference type="Pfam" id="PF03634">
    <property type="entry name" value="TCP"/>
    <property type="match status" value="1"/>
</dbReference>
<protein>
    <submittedName>
        <fullName evidence="9">Transcription factor TCP8</fullName>
    </submittedName>
</protein>
<evidence type="ECO:0000256" key="6">
    <source>
        <dbReference type="SAM" id="MobiDB-lite"/>
    </source>
</evidence>
<dbReference type="FunCoup" id="A0A6I9QQP4">
    <property type="interactions" value="1586"/>
</dbReference>
<evidence type="ECO:0000256" key="3">
    <source>
        <dbReference type="ARBA" id="ARBA00023125"/>
    </source>
</evidence>
<dbReference type="PROSITE" id="PS51369">
    <property type="entry name" value="TCP"/>
    <property type="match status" value="1"/>
</dbReference>